<protein>
    <submittedName>
        <fullName evidence="1">Uncharacterized protein</fullName>
    </submittedName>
</protein>
<dbReference type="EMBL" id="MU003766">
    <property type="protein sequence ID" value="KAF2725867.1"/>
    <property type="molecule type" value="Genomic_DNA"/>
</dbReference>
<proteinExistence type="predicted"/>
<dbReference type="AlphaFoldDB" id="A0A9P4QEN0"/>
<sequence>MDATTVIVFVRSTLQVSRIADPTTMGSSQFEGMGCTPARRLWIQYDIGPCTRQRF</sequence>
<comment type="caution">
    <text evidence="1">The sequence shown here is derived from an EMBL/GenBank/DDBJ whole genome shotgun (WGS) entry which is preliminary data.</text>
</comment>
<evidence type="ECO:0000313" key="2">
    <source>
        <dbReference type="Proteomes" id="UP000799441"/>
    </source>
</evidence>
<reference evidence="1" key="1">
    <citation type="journal article" date="2020" name="Stud. Mycol.">
        <title>101 Dothideomycetes genomes: a test case for predicting lifestyles and emergence of pathogens.</title>
        <authorList>
            <person name="Haridas S."/>
            <person name="Albert R."/>
            <person name="Binder M."/>
            <person name="Bloem J."/>
            <person name="Labutti K."/>
            <person name="Salamov A."/>
            <person name="Andreopoulos B."/>
            <person name="Baker S."/>
            <person name="Barry K."/>
            <person name="Bills G."/>
            <person name="Bluhm B."/>
            <person name="Cannon C."/>
            <person name="Castanera R."/>
            <person name="Culley D."/>
            <person name="Daum C."/>
            <person name="Ezra D."/>
            <person name="Gonzalez J."/>
            <person name="Henrissat B."/>
            <person name="Kuo A."/>
            <person name="Liang C."/>
            <person name="Lipzen A."/>
            <person name="Lutzoni F."/>
            <person name="Magnuson J."/>
            <person name="Mondo S."/>
            <person name="Nolan M."/>
            <person name="Ohm R."/>
            <person name="Pangilinan J."/>
            <person name="Park H.-J."/>
            <person name="Ramirez L."/>
            <person name="Alfaro M."/>
            <person name="Sun H."/>
            <person name="Tritt A."/>
            <person name="Yoshinaga Y."/>
            <person name="Zwiers L.-H."/>
            <person name="Turgeon B."/>
            <person name="Goodwin S."/>
            <person name="Spatafora J."/>
            <person name="Crous P."/>
            <person name="Grigoriev I."/>
        </authorList>
    </citation>
    <scope>NUCLEOTIDE SEQUENCE</scope>
    <source>
        <strain evidence="1">CBS 116435</strain>
    </source>
</reference>
<evidence type="ECO:0000313" key="1">
    <source>
        <dbReference type="EMBL" id="KAF2725867.1"/>
    </source>
</evidence>
<name>A0A9P4QEN0_9PEZI</name>
<keyword evidence="2" id="KW-1185">Reference proteome</keyword>
<gene>
    <name evidence="1" type="ORF">K431DRAFT_280597</name>
</gene>
<organism evidence="1 2">
    <name type="scientific">Polychaeton citri CBS 116435</name>
    <dbReference type="NCBI Taxonomy" id="1314669"/>
    <lineage>
        <taxon>Eukaryota</taxon>
        <taxon>Fungi</taxon>
        <taxon>Dikarya</taxon>
        <taxon>Ascomycota</taxon>
        <taxon>Pezizomycotina</taxon>
        <taxon>Dothideomycetes</taxon>
        <taxon>Dothideomycetidae</taxon>
        <taxon>Capnodiales</taxon>
        <taxon>Capnodiaceae</taxon>
        <taxon>Polychaeton</taxon>
    </lineage>
</organism>
<accession>A0A9P4QEN0</accession>
<dbReference type="Proteomes" id="UP000799441">
    <property type="component" value="Unassembled WGS sequence"/>
</dbReference>